<evidence type="ECO:0000259" key="1">
    <source>
        <dbReference type="Pfam" id="PF07929"/>
    </source>
</evidence>
<keyword evidence="3" id="KW-1185">Reference proteome</keyword>
<dbReference type="PANTHER" id="PTHR41878">
    <property type="entry name" value="LEXA REPRESSOR-RELATED"/>
    <property type="match status" value="1"/>
</dbReference>
<dbReference type="InterPro" id="IPR004027">
    <property type="entry name" value="SEC_C_motif"/>
</dbReference>
<sequence length="426" mass="47597">MLVYELRVSLLGAEPAVWRRVRVPGDTHLRLVHLVLQMAMGWENRHLHEFVSADRKRYVDFDGSEPQADELDENMYTLKDLVSKPGDRCLYLYDFGDDWTHEIVLETVSEVEVDPAEQFRCLAGQGACPPEDCGGVPGYLELLEKFNDLDAVDHDEAVVQLGEVFDPEAFDCAFFNERVSAMFASHEEMPPSGEVDEEMGALMQLQDFLASEELPDSSMSIVVLDGFFAALAIHPVPIMPSAWLPLVWDMSGAGHQPEFASRKEAEKVTGLLFSYMNSVTQSLADGSADYETLFEILEIESGEERMLAAEDWATGFVAGAMIDQEMWTRTVSDEAGGELLWPFVIMSGLSDEQSGISEEKLAEIRATLIDDLNECVLDLRDFWAEWRREYLPKPGAGRTAKAPPRVGRNEPCPCGSGKKYKQCCGK</sequence>
<dbReference type="EMBL" id="CP017305">
    <property type="protein sequence ID" value="AOS83456.1"/>
    <property type="molecule type" value="Genomic_DNA"/>
</dbReference>
<evidence type="ECO:0000313" key="3">
    <source>
        <dbReference type="Proteomes" id="UP000095185"/>
    </source>
</evidence>
<dbReference type="InterPro" id="IPR012912">
    <property type="entry name" value="Plasmid_pRiA4b_Orf3-like"/>
</dbReference>
<dbReference type="Pfam" id="PF07929">
    <property type="entry name" value="PRiA4_ORF3"/>
    <property type="match status" value="1"/>
</dbReference>
<reference evidence="2" key="1">
    <citation type="submission" date="2016-09" db="EMBL/GenBank/DDBJ databases">
        <title>Genome sequence of Chlorobaculum limnaeum.</title>
        <authorList>
            <person name="Liu Z."/>
            <person name="Tank M."/>
            <person name="Bryant D.A."/>
        </authorList>
    </citation>
    <scope>NUCLEOTIDE SEQUENCE [LARGE SCALE GENOMIC DNA]</scope>
    <source>
        <strain evidence="2">DSM 1677</strain>
    </source>
</reference>
<dbReference type="Proteomes" id="UP000095185">
    <property type="component" value="Chromosome"/>
</dbReference>
<dbReference type="AlphaFoldDB" id="A0A1D8CX13"/>
<proteinExistence type="predicted"/>
<dbReference type="InterPro" id="IPR036255">
    <property type="entry name" value="YgfB-like_sf"/>
</dbReference>
<dbReference type="NCBIfam" id="TIGR02292">
    <property type="entry name" value="ygfB_yecA"/>
    <property type="match status" value="1"/>
</dbReference>
<dbReference type="Gene3D" id="3.10.450.50">
    <property type="match status" value="1"/>
</dbReference>
<protein>
    <recommendedName>
        <fullName evidence="1">Plasmid pRiA4b Orf3-like domain-containing protein</fullName>
    </recommendedName>
</protein>
<dbReference type="SUPFAM" id="SSF103642">
    <property type="entry name" value="Sec-C motif"/>
    <property type="match status" value="1"/>
</dbReference>
<accession>A0A1D8CX13</accession>
<organism evidence="2 3">
    <name type="scientific">Chlorobaculum limnaeum</name>
    <dbReference type="NCBI Taxonomy" id="274537"/>
    <lineage>
        <taxon>Bacteria</taxon>
        <taxon>Pseudomonadati</taxon>
        <taxon>Chlorobiota</taxon>
        <taxon>Chlorobiia</taxon>
        <taxon>Chlorobiales</taxon>
        <taxon>Chlorobiaceae</taxon>
        <taxon>Chlorobaculum</taxon>
    </lineage>
</organism>
<dbReference type="Pfam" id="PF03695">
    <property type="entry name" value="UPF0149"/>
    <property type="match status" value="1"/>
</dbReference>
<gene>
    <name evidence="2" type="ORF">BIU88_04450</name>
</gene>
<dbReference type="OrthoDB" id="570299at2"/>
<dbReference type="Gene3D" id="3.10.290.30">
    <property type="entry name" value="MM3350-like"/>
    <property type="match status" value="1"/>
</dbReference>
<dbReference type="RefSeq" id="WP_069809174.1">
    <property type="nucleotide sequence ID" value="NZ_CP017305.1"/>
</dbReference>
<dbReference type="SUPFAM" id="SSF101327">
    <property type="entry name" value="YgfB-like"/>
    <property type="match status" value="1"/>
</dbReference>
<name>A0A1D8CX13_CHLLM</name>
<dbReference type="PANTHER" id="PTHR41878:SF1">
    <property type="entry name" value="TNPR PROTEIN"/>
    <property type="match status" value="1"/>
</dbReference>
<evidence type="ECO:0000313" key="2">
    <source>
        <dbReference type="EMBL" id="AOS83456.1"/>
    </source>
</evidence>
<dbReference type="InterPro" id="IPR011978">
    <property type="entry name" value="YgfB-like"/>
</dbReference>
<dbReference type="KEGG" id="clz:BIU88_04450"/>
<dbReference type="InterPro" id="IPR024047">
    <property type="entry name" value="MM3350-like_sf"/>
</dbReference>
<dbReference type="Pfam" id="PF02810">
    <property type="entry name" value="SEC-C"/>
    <property type="match status" value="1"/>
</dbReference>
<dbReference type="SUPFAM" id="SSF159941">
    <property type="entry name" value="MM3350-like"/>
    <property type="match status" value="1"/>
</dbReference>
<feature type="domain" description="Plasmid pRiA4b Orf3-like" evidence="1">
    <location>
        <begin position="3"/>
        <end position="172"/>
    </location>
</feature>